<name>A0A1H7Q0S3_9SPHI</name>
<proteinExistence type="predicted"/>
<protein>
    <submittedName>
        <fullName evidence="1">Uncharacterized protein</fullName>
    </submittedName>
</protein>
<gene>
    <name evidence="1" type="ORF">SAMN05421740_105115</name>
</gene>
<sequence>MFPYVSNPQRPSFRRIDYTQKHAGLFPICARMLMFSGFSAYIRTPMLVGAQHRKVSQNRRNDNNLIYVIYGKI</sequence>
<accession>A0A1H7Q0S3</accession>
<dbReference type="AlphaFoldDB" id="A0A1H7Q0S3"/>
<evidence type="ECO:0000313" key="1">
    <source>
        <dbReference type="EMBL" id="SEL41612.1"/>
    </source>
</evidence>
<dbReference type="Proteomes" id="UP000198916">
    <property type="component" value="Unassembled WGS sequence"/>
</dbReference>
<keyword evidence="2" id="KW-1185">Reference proteome</keyword>
<reference evidence="2" key="1">
    <citation type="submission" date="2016-10" db="EMBL/GenBank/DDBJ databases">
        <authorList>
            <person name="Varghese N."/>
            <person name="Submissions S."/>
        </authorList>
    </citation>
    <scope>NUCLEOTIDE SEQUENCE [LARGE SCALE GENOMIC DNA]</scope>
    <source>
        <strain evidence="2">Jip14</strain>
    </source>
</reference>
<evidence type="ECO:0000313" key="2">
    <source>
        <dbReference type="Proteomes" id="UP000198916"/>
    </source>
</evidence>
<dbReference type="STRING" id="332977.SAMN05421740_105115"/>
<organism evidence="1 2">
    <name type="scientific">Parapedobacter koreensis</name>
    <dbReference type="NCBI Taxonomy" id="332977"/>
    <lineage>
        <taxon>Bacteria</taxon>
        <taxon>Pseudomonadati</taxon>
        <taxon>Bacteroidota</taxon>
        <taxon>Sphingobacteriia</taxon>
        <taxon>Sphingobacteriales</taxon>
        <taxon>Sphingobacteriaceae</taxon>
        <taxon>Parapedobacter</taxon>
    </lineage>
</organism>
<dbReference type="EMBL" id="FNZR01000005">
    <property type="protein sequence ID" value="SEL41612.1"/>
    <property type="molecule type" value="Genomic_DNA"/>
</dbReference>